<feature type="compositionally biased region" description="Basic residues" evidence="12">
    <location>
        <begin position="930"/>
        <end position="945"/>
    </location>
</feature>
<evidence type="ECO:0000256" key="2">
    <source>
        <dbReference type="ARBA" id="ARBA00005446"/>
    </source>
</evidence>
<dbReference type="InterPro" id="IPR001650">
    <property type="entry name" value="Helicase_C-like"/>
</dbReference>
<dbReference type="OrthoDB" id="429143at2759"/>
<evidence type="ECO:0000256" key="7">
    <source>
        <dbReference type="ARBA" id="ARBA00023125"/>
    </source>
</evidence>
<keyword evidence="5" id="KW-0347">Helicase</keyword>
<evidence type="ECO:0000256" key="3">
    <source>
        <dbReference type="ARBA" id="ARBA00022741"/>
    </source>
</evidence>
<evidence type="ECO:0000259" key="13">
    <source>
        <dbReference type="PROSITE" id="PS51192"/>
    </source>
</evidence>
<feature type="compositionally biased region" description="Low complexity" evidence="12">
    <location>
        <begin position="89"/>
        <end position="103"/>
    </location>
</feature>
<keyword evidence="6" id="KW-0067">ATP-binding</keyword>
<dbReference type="PANTHER" id="PTHR13710">
    <property type="entry name" value="DNA HELICASE RECQ FAMILY MEMBER"/>
    <property type="match status" value="1"/>
</dbReference>
<reference evidence="15 16" key="1">
    <citation type="submission" date="2019-02" db="EMBL/GenBank/DDBJ databases">
        <title>Genome sequencing of the rare red list fungi Bondarzewia mesenterica.</title>
        <authorList>
            <person name="Buettner E."/>
            <person name="Kellner H."/>
        </authorList>
    </citation>
    <scope>NUCLEOTIDE SEQUENCE [LARGE SCALE GENOMIC DNA]</scope>
    <source>
        <strain evidence="15 16">DSM 108281</strain>
    </source>
</reference>
<dbReference type="SMART" id="SM00956">
    <property type="entry name" value="RQC"/>
    <property type="match status" value="1"/>
</dbReference>
<dbReference type="InterPro" id="IPR036390">
    <property type="entry name" value="WH_DNA-bd_sf"/>
</dbReference>
<evidence type="ECO:0000256" key="4">
    <source>
        <dbReference type="ARBA" id="ARBA00022801"/>
    </source>
</evidence>
<comment type="caution">
    <text evidence="15">The sequence shown here is derived from an EMBL/GenBank/DDBJ whole genome shotgun (WGS) entry which is preliminary data.</text>
</comment>
<dbReference type="GO" id="GO:0016787">
    <property type="term" value="F:hydrolase activity"/>
    <property type="evidence" value="ECO:0007669"/>
    <property type="project" value="UniProtKB-KW"/>
</dbReference>
<evidence type="ECO:0000313" key="15">
    <source>
        <dbReference type="EMBL" id="THH06507.1"/>
    </source>
</evidence>
<evidence type="ECO:0000259" key="14">
    <source>
        <dbReference type="PROSITE" id="PS51194"/>
    </source>
</evidence>
<keyword evidence="7" id="KW-0238">DNA-binding</keyword>
<dbReference type="Gene3D" id="1.10.10.10">
    <property type="entry name" value="Winged helix-like DNA-binding domain superfamily/Winged helix DNA-binding domain"/>
    <property type="match status" value="1"/>
</dbReference>
<dbReference type="GO" id="GO:0005524">
    <property type="term" value="F:ATP binding"/>
    <property type="evidence" value="ECO:0007669"/>
    <property type="project" value="UniProtKB-KW"/>
</dbReference>
<comment type="subcellular location">
    <subcellularLocation>
        <location evidence="1">Nucleus</location>
    </subcellularLocation>
</comment>
<dbReference type="InterPro" id="IPR011545">
    <property type="entry name" value="DEAD/DEAH_box_helicase_dom"/>
</dbReference>
<dbReference type="SUPFAM" id="SSF51905">
    <property type="entry name" value="FAD/NAD(P)-binding domain"/>
    <property type="match status" value="1"/>
</dbReference>
<dbReference type="PROSITE" id="PS51194">
    <property type="entry name" value="HELICASE_CTER"/>
    <property type="match status" value="1"/>
</dbReference>
<keyword evidence="9" id="KW-0539">Nucleus</keyword>
<proteinExistence type="inferred from homology"/>
<sequence>MSQTRNNLDALQRRMVVKNASSSSPQSSSAQSTTNKHTRFKPAKSNPLSSGPSSTRKTAPVTALPSFSTPGFGRTKPVSSHAAPLHSVPSADFIDISSSADSPPTSPSRYRSKRTSTDAAFPPPPVSPKRQKTFNTSNKENMFKAELKGKGKERYAPSPVAASGGQAQPTASHNEVSGITVTVRHHDHADLDSMSDDQIRTMYKSNYERVERVRRDRLDYNLDINKEQDIFVLEATIQLIDDRMSAIQSVIAARKNPHSVHSDASASTSCSSTRTVVDDTTQSSFIPERDASTGPCPDRTVEKSKYFFEAPAAQDRYVPVAPDDTEVEQEEVQTVETDDEKLWDSLHDRWSAIADDAPVPARASASTPAPSAPQSFTAPAFAPALLQSQPGPSSLAASDAFPVSDLSSNPCHGEVMEILKRDFHLRSFRKNQLEAILATLAGRDVFCGRTQGVTFVVSPLIALMMDQSQELQDKGVDVEMFTGEMSPEDRNRMRLRLTDRGPKPRIVYVTPEKLDANNIMKSLLAKLYRENQLARFVIDEAHLVTTWGRDFRESYAQLASLRREYPNVPIMALTASATPAVQSDVVNQLGLKDPVFLTQSFNRANLRYTVLGKPNNLTKAIIQYIKSNHSGHSGVIYCNGRDKCERVAAELVNQNIKARHFHAKMAETDKKLILKEWKDGRTDVIVGTIAFGMGINHASVRFVIHYDCPSSLIGYYQETGRAGRDGQPADCILYYSWSDCQSLLNRIRENEDLKTEDKERQVMDVREVIQFSLNDVDCRRVLLLSHFEEKFDPHQCEDTCDNCASTVPVVEQDVTGAAINLIKLIQEVETSRSKITRTQAIDVFRGSTKKDLMTKNLNRFRSYGAGKDVPQAQTERIFDHLASLQVFGSFQESNNGGYPVTYAGLGPMHRDFLYNGGTLLMKFRVQSKSVRKPSSRAAPRLKRKGPHQDLPEDPIDLYVDNEDDPNVTACYEDLKALRSEITNTEHLDSEEDVLTDGTLQTLSFTLPSDHPGFMKALDGPDADDAKAKWTIYGRQFLPICIKHHMRRPAAENSSNLSTAHPPPAQFRSEDLHQRFGYQAGASSKPLSTFVQLSSVYTGMGNLISRIALGLRLLSELEADYRAVEARLKRSPGLPVPNPTTSFWTIPPAHIATHRPDALPAYADVVIIGSGITGTSVARTLFEYDGRDLVDRQVDDAEKASMGQGGLSVVMLEARETCSGATGRNGGHINPPLFHDFSELKSRYGLDTARRIIRFRLAHLPELIRVAEEEGARTESQIREVESLDVYYRTDTFEEGVKALNAWKEDMPEESREVYALEGEEARQKFGLAPQTVGCIVTPAGAVHPYRFVTAVLSNLLKRHPTNFHLSTQTPCTRIDAPVIPEIHYTVHTPRGPIRARHVVHATNGWTPHLLAPLRMKVLPIRGLMSAQRPGQSLSASSTHHGARSHIFYDGPMGYDYLTQLPNGEHELMFGGGAAQGGKLIMADVGNADDSGYNMGIASHVAGALPEYFGADHWGAEGTPAEEDGVRWNSGRVKALWTGVLGISVDGLPWVGCVPDKVSGRTAPVSRDEGPSNVLPGEWIAAGYSGEGMVNAWMCGRALGCMLLGPEAEAAAHLGEWFPDAMRVTEKRWRKASLEDFARKL</sequence>
<evidence type="ECO:0000256" key="5">
    <source>
        <dbReference type="ARBA" id="ARBA00022806"/>
    </source>
</evidence>
<gene>
    <name evidence="15" type="ORF">EW146_g9590</name>
</gene>
<feature type="domain" description="Helicase C-terminal" evidence="14">
    <location>
        <begin position="620"/>
        <end position="766"/>
    </location>
</feature>
<feature type="region of interest" description="Disordered" evidence="12">
    <location>
        <begin position="317"/>
        <end position="337"/>
    </location>
</feature>
<dbReference type="GO" id="GO:0005737">
    <property type="term" value="C:cytoplasm"/>
    <property type="evidence" value="ECO:0007669"/>
    <property type="project" value="TreeGrafter"/>
</dbReference>
<dbReference type="GO" id="GO:0043138">
    <property type="term" value="F:3'-5' DNA helicase activity"/>
    <property type="evidence" value="ECO:0007669"/>
    <property type="project" value="UniProtKB-EC"/>
</dbReference>
<evidence type="ECO:0000256" key="11">
    <source>
        <dbReference type="ARBA" id="ARBA00034808"/>
    </source>
</evidence>
<feature type="compositionally biased region" description="Polar residues" evidence="12">
    <location>
        <begin position="46"/>
        <end position="57"/>
    </location>
</feature>
<keyword evidence="3" id="KW-0547">Nucleotide-binding</keyword>
<dbReference type="InterPro" id="IPR036388">
    <property type="entry name" value="WH-like_DNA-bd_sf"/>
</dbReference>
<dbReference type="Pfam" id="PF16124">
    <property type="entry name" value="RecQ_Zn_bind"/>
    <property type="match status" value="1"/>
</dbReference>
<dbReference type="InterPro" id="IPR014001">
    <property type="entry name" value="Helicase_ATP-bd"/>
</dbReference>
<feature type="domain" description="Helicase ATP-binding" evidence="13">
    <location>
        <begin position="451"/>
        <end position="595"/>
    </location>
</feature>
<dbReference type="Pfam" id="PF00270">
    <property type="entry name" value="DEAD"/>
    <property type="match status" value="1"/>
</dbReference>
<dbReference type="Pfam" id="PF09382">
    <property type="entry name" value="RQC"/>
    <property type="match status" value="1"/>
</dbReference>
<dbReference type="GO" id="GO:0003677">
    <property type="term" value="F:DNA binding"/>
    <property type="evidence" value="ECO:0007669"/>
    <property type="project" value="UniProtKB-KW"/>
</dbReference>
<dbReference type="GO" id="GO:0009378">
    <property type="term" value="F:four-way junction helicase activity"/>
    <property type="evidence" value="ECO:0007669"/>
    <property type="project" value="TreeGrafter"/>
</dbReference>
<evidence type="ECO:0000313" key="16">
    <source>
        <dbReference type="Proteomes" id="UP000310158"/>
    </source>
</evidence>
<organism evidence="15 16">
    <name type="scientific">Bondarzewia mesenterica</name>
    <dbReference type="NCBI Taxonomy" id="1095465"/>
    <lineage>
        <taxon>Eukaryota</taxon>
        <taxon>Fungi</taxon>
        <taxon>Dikarya</taxon>
        <taxon>Basidiomycota</taxon>
        <taxon>Agaricomycotina</taxon>
        <taxon>Agaricomycetes</taxon>
        <taxon>Russulales</taxon>
        <taxon>Bondarzewiaceae</taxon>
        <taxon>Bondarzewia</taxon>
    </lineage>
</organism>
<feature type="compositionally biased region" description="Basic and acidic residues" evidence="12">
    <location>
        <begin position="141"/>
        <end position="155"/>
    </location>
</feature>
<dbReference type="Gene3D" id="3.50.50.60">
    <property type="entry name" value="FAD/NAD(P)-binding domain"/>
    <property type="match status" value="1"/>
</dbReference>
<dbReference type="EC" id="5.6.2.4" evidence="11"/>
<protein>
    <recommendedName>
        <fullName evidence="11">DNA 3'-5' helicase</fullName>
        <ecNumber evidence="11">5.6.2.4</ecNumber>
    </recommendedName>
</protein>
<feature type="compositionally biased region" description="Low complexity" evidence="12">
    <location>
        <begin position="20"/>
        <end position="32"/>
    </location>
</feature>
<dbReference type="GO" id="GO:0000724">
    <property type="term" value="P:double-strand break repair via homologous recombination"/>
    <property type="evidence" value="ECO:0007669"/>
    <property type="project" value="TreeGrafter"/>
</dbReference>
<evidence type="ECO:0000256" key="8">
    <source>
        <dbReference type="ARBA" id="ARBA00023235"/>
    </source>
</evidence>
<evidence type="ECO:0000256" key="9">
    <source>
        <dbReference type="ARBA" id="ARBA00023242"/>
    </source>
</evidence>
<feature type="region of interest" description="Disordered" evidence="12">
    <location>
        <begin position="1"/>
        <end position="173"/>
    </location>
</feature>
<dbReference type="SMART" id="SM00490">
    <property type="entry name" value="HELICc"/>
    <property type="match status" value="1"/>
</dbReference>
<comment type="catalytic activity">
    <reaction evidence="10">
        <text>Couples ATP hydrolysis with the unwinding of duplex DNA by translocating in the 3'-5' direction.</text>
        <dbReference type="EC" id="5.6.2.4"/>
    </reaction>
</comment>
<dbReference type="InterPro" id="IPR018982">
    <property type="entry name" value="RQC_domain"/>
</dbReference>
<dbReference type="SUPFAM" id="SSF52540">
    <property type="entry name" value="P-loop containing nucleoside triphosphate hydrolases"/>
    <property type="match status" value="1"/>
</dbReference>
<feature type="compositionally biased region" description="Acidic residues" evidence="12">
    <location>
        <begin position="323"/>
        <end position="337"/>
    </location>
</feature>
<dbReference type="Pfam" id="PF01266">
    <property type="entry name" value="DAO"/>
    <property type="match status" value="1"/>
</dbReference>
<dbReference type="EMBL" id="SGPL01000870">
    <property type="protein sequence ID" value="THH06507.1"/>
    <property type="molecule type" value="Genomic_DNA"/>
</dbReference>
<dbReference type="InterPro" id="IPR036188">
    <property type="entry name" value="FAD/NAD-bd_sf"/>
</dbReference>
<dbReference type="SMART" id="SM00487">
    <property type="entry name" value="DEXDc"/>
    <property type="match status" value="1"/>
</dbReference>
<dbReference type="SUPFAM" id="SSF46785">
    <property type="entry name" value="Winged helix' DNA-binding domain"/>
    <property type="match status" value="1"/>
</dbReference>
<dbReference type="PROSITE" id="PS51192">
    <property type="entry name" value="HELICASE_ATP_BIND_1"/>
    <property type="match status" value="1"/>
</dbReference>
<feature type="region of interest" description="Disordered" evidence="12">
    <location>
        <begin position="930"/>
        <end position="961"/>
    </location>
</feature>
<dbReference type="CDD" id="cd17920">
    <property type="entry name" value="DEXHc_RecQ"/>
    <property type="match status" value="1"/>
</dbReference>
<dbReference type="InterPro" id="IPR006076">
    <property type="entry name" value="FAD-dep_OxRdtase"/>
</dbReference>
<name>A0A4S4L5G0_9AGAM</name>
<accession>A0A4S4L5G0</accession>
<feature type="compositionally biased region" description="Acidic residues" evidence="12">
    <location>
        <begin position="951"/>
        <end position="961"/>
    </location>
</feature>
<dbReference type="Pfam" id="PF00271">
    <property type="entry name" value="Helicase_C"/>
    <property type="match status" value="1"/>
</dbReference>
<keyword evidence="8" id="KW-0413">Isomerase</keyword>
<dbReference type="GO" id="GO:0006260">
    <property type="term" value="P:DNA replication"/>
    <property type="evidence" value="ECO:0007669"/>
    <property type="project" value="InterPro"/>
</dbReference>
<evidence type="ECO:0000256" key="1">
    <source>
        <dbReference type="ARBA" id="ARBA00004123"/>
    </source>
</evidence>
<dbReference type="Gene3D" id="3.40.50.300">
    <property type="entry name" value="P-loop containing nucleotide triphosphate hydrolases"/>
    <property type="match status" value="2"/>
</dbReference>
<evidence type="ECO:0000256" key="12">
    <source>
        <dbReference type="SAM" id="MobiDB-lite"/>
    </source>
</evidence>
<dbReference type="GO" id="GO:0005634">
    <property type="term" value="C:nucleus"/>
    <property type="evidence" value="ECO:0007669"/>
    <property type="project" value="UniProtKB-SubCell"/>
</dbReference>
<dbReference type="InterPro" id="IPR004589">
    <property type="entry name" value="DNA_helicase_ATP-dep_RecQ"/>
</dbReference>
<dbReference type="InterPro" id="IPR032284">
    <property type="entry name" value="RecQ_Zn-bd"/>
</dbReference>
<dbReference type="Proteomes" id="UP000310158">
    <property type="component" value="Unassembled WGS sequence"/>
</dbReference>
<comment type="similarity">
    <text evidence="2">Belongs to the helicase family. RecQ subfamily.</text>
</comment>
<dbReference type="NCBIfam" id="TIGR00614">
    <property type="entry name" value="recQ_fam"/>
    <property type="match status" value="1"/>
</dbReference>
<dbReference type="GO" id="GO:0005694">
    <property type="term" value="C:chromosome"/>
    <property type="evidence" value="ECO:0007669"/>
    <property type="project" value="TreeGrafter"/>
</dbReference>
<dbReference type="Gene3D" id="3.30.9.10">
    <property type="entry name" value="D-Amino Acid Oxidase, subunit A, domain 2"/>
    <property type="match status" value="1"/>
</dbReference>
<dbReference type="PANTHER" id="PTHR13710:SF153">
    <property type="entry name" value="RECQ-LIKE DNA HELICASE BLM"/>
    <property type="match status" value="1"/>
</dbReference>
<evidence type="ECO:0000256" key="6">
    <source>
        <dbReference type="ARBA" id="ARBA00022840"/>
    </source>
</evidence>
<dbReference type="FunFam" id="3.40.50.300:FF:001975">
    <property type="entry name" value="ATP-dependent DNA helicase"/>
    <property type="match status" value="1"/>
</dbReference>
<evidence type="ECO:0000256" key="10">
    <source>
        <dbReference type="ARBA" id="ARBA00034617"/>
    </source>
</evidence>
<keyword evidence="16" id="KW-1185">Reference proteome</keyword>
<dbReference type="InterPro" id="IPR027417">
    <property type="entry name" value="P-loop_NTPase"/>
</dbReference>
<keyword evidence="4" id="KW-0378">Hydrolase</keyword>